<dbReference type="Proteomes" id="UP001287356">
    <property type="component" value="Unassembled WGS sequence"/>
</dbReference>
<keyword evidence="3" id="KW-1185">Reference proteome</keyword>
<dbReference type="SUPFAM" id="SSF52540">
    <property type="entry name" value="P-loop containing nucleoside triphosphate hydrolases"/>
    <property type="match status" value="1"/>
</dbReference>
<dbReference type="Pfam" id="PF13374">
    <property type="entry name" value="TPR_10"/>
    <property type="match status" value="1"/>
</dbReference>
<protein>
    <recommendedName>
        <fullName evidence="1">Nucleoside phosphorylase domain-containing protein</fullName>
    </recommendedName>
</protein>
<dbReference type="GO" id="GO:0003824">
    <property type="term" value="F:catalytic activity"/>
    <property type="evidence" value="ECO:0007669"/>
    <property type="project" value="InterPro"/>
</dbReference>
<evidence type="ECO:0000313" key="2">
    <source>
        <dbReference type="EMBL" id="KAK3376315.1"/>
    </source>
</evidence>
<dbReference type="GO" id="GO:0009116">
    <property type="term" value="P:nucleoside metabolic process"/>
    <property type="evidence" value="ECO:0007669"/>
    <property type="project" value="InterPro"/>
</dbReference>
<dbReference type="Pfam" id="PF13424">
    <property type="entry name" value="TPR_12"/>
    <property type="match status" value="3"/>
</dbReference>
<dbReference type="InterPro" id="IPR035994">
    <property type="entry name" value="Nucleoside_phosphorylase_sf"/>
</dbReference>
<evidence type="ECO:0000313" key="3">
    <source>
        <dbReference type="Proteomes" id="UP001287356"/>
    </source>
</evidence>
<dbReference type="Gene3D" id="3.40.50.300">
    <property type="entry name" value="P-loop containing nucleotide triphosphate hydrolases"/>
    <property type="match status" value="1"/>
</dbReference>
<evidence type="ECO:0000259" key="1">
    <source>
        <dbReference type="Pfam" id="PF01048"/>
    </source>
</evidence>
<dbReference type="SUPFAM" id="SSF48452">
    <property type="entry name" value="TPR-like"/>
    <property type="match status" value="3"/>
</dbReference>
<dbReference type="InterPro" id="IPR027417">
    <property type="entry name" value="P-loop_NTPase"/>
</dbReference>
<name>A0AAE0KHI5_9PEZI</name>
<dbReference type="InterPro" id="IPR053137">
    <property type="entry name" value="NLR-like"/>
</dbReference>
<reference evidence="2" key="1">
    <citation type="journal article" date="2023" name="Mol. Phylogenet. Evol.">
        <title>Genome-scale phylogeny and comparative genomics of the fungal order Sordariales.</title>
        <authorList>
            <person name="Hensen N."/>
            <person name="Bonometti L."/>
            <person name="Westerberg I."/>
            <person name="Brannstrom I.O."/>
            <person name="Guillou S."/>
            <person name="Cros-Aarteil S."/>
            <person name="Calhoun S."/>
            <person name="Haridas S."/>
            <person name="Kuo A."/>
            <person name="Mondo S."/>
            <person name="Pangilinan J."/>
            <person name="Riley R."/>
            <person name="LaButti K."/>
            <person name="Andreopoulos B."/>
            <person name="Lipzen A."/>
            <person name="Chen C."/>
            <person name="Yan M."/>
            <person name="Daum C."/>
            <person name="Ng V."/>
            <person name="Clum A."/>
            <person name="Steindorff A."/>
            <person name="Ohm R.A."/>
            <person name="Martin F."/>
            <person name="Silar P."/>
            <person name="Natvig D.O."/>
            <person name="Lalanne C."/>
            <person name="Gautier V."/>
            <person name="Ament-Velasquez S.L."/>
            <person name="Kruys A."/>
            <person name="Hutchinson M.I."/>
            <person name="Powell A.J."/>
            <person name="Barry K."/>
            <person name="Miller A.N."/>
            <person name="Grigoriev I.V."/>
            <person name="Debuchy R."/>
            <person name="Gladieux P."/>
            <person name="Hiltunen Thoren M."/>
            <person name="Johannesson H."/>
        </authorList>
    </citation>
    <scope>NUCLEOTIDE SEQUENCE</scope>
    <source>
        <strain evidence="2">CBS 958.72</strain>
    </source>
</reference>
<gene>
    <name evidence="2" type="ORF">B0T24DRAFT_665303</name>
</gene>
<dbReference type="PANTHER" id="PTHR46082">
    <property type="entry name" value="ATP/GTP-BINDING PROTEIN-RELATED"/>
    <property type="match status" value="1"/>
</dbReference>
<proteinExistence type="predicted"/>
<feature type="domain" description="Nucleoside phosphorylase" evidence="1">
    <location>
        <begin position="96"/>
        <end position="354"/>
    </location>
</feature>
<organism evidence="2 3">
    <name type="scientific">Lasiosphaeria ovina</name>
    <dbReference type="NCBI Taxonomy" id="92902"/>
    <lineage>
        <taxon>Eukaryota</taxon>
        <taxon>Fungi</taxon>
        <taxon>Dikarya</taxon>
        <taxon>Ascomycota</taxon>
        <taxon>Pezizomycotina</taxon>
        <taxon>Sordariomycetes</taxon>
        <taxon>Sordariomycetidae</taxon>
        <taxon>Sordariales</taxon>
        <taxon>Lasiosphaeriaceae</taxon>
        <taxon>Lasiosphaeria</taxon>
    </lineage>
</organism>
<comment type="caution">
    <text evidence="2">The sequence shown here is derived from an EMBL/GenBank/DDBJ whole genome shotgun (WGS) entry which is preliminary data.</text>
</comment>
<dbReference type="Gene3D" id="3.40.50.1580">
    <property type="entry name" value="Nucleoside phosphorylase domain"/>
    <property type="match status" value="1"/>
</dbReference>
<dbReference type="PRINTS" id="PR00381">
    <property type="entry name" value="KINESINLIGHT"/>
</dbReference>
<dbReference type="Gene3D" id="1.25.40.10">
    <property type="entry name" value="Tetratricopeptide repeat domain"/>
    <property type="match status" value="2"/>
</dbReference>
<accession>A0AAE0KHI5</accession>
<reference evidence="2" key="2">
    <citation type="submission" date="2023-06" db="EMBL/GenBank/DDBJ databases">
        <authorList>
            <consortium name="Lawrence Berkeley National Laboratory"/>
            <person name="Haridas S."/>
            <person name="Hensen N."/>
            <person name="Bonometti L."/>
            <person name="Westerberg I."/>
            <person name="Brannstrom I.O."/>
            <person name="Guillou S."/>
            <person name="Cros-Aarteil S."/>
            <person name="Calhoun S."/>
            <person name="Kuo A."/>
            <person name="Mondo S."/>
            <person name="Pangilinan J."/>
            <person name="Riley R."/>
            <person name="Labutti K."/>
            <person name="Andreopoulos B."/>
            <person name="Lipzen A."/>
            <person name="Chen C."/>
            <person name="Yanf M."/>
            <person name="Daum C."/>
            <person name="Ng V."/>
            <person name="Clum A."/>
            <person name="Steindorff A."/>
            <person name="Ohm R."/>
            <person name="Martin F."/>
            <person name="Silar P."/>
            <person name="Natvig D."/>
            <person name="Lalanne C."/>
            <person name="Gautier V."/>
            <person name="Ament-Velasquez S.L."/>
            <person name="Kruys A."/>
            <person name="Hutchinson M.I."/>
            <person name="Powell A.J."/>
            <person name="Barry K."/>
            <person name="Miller A.N."/>
            <person name="Grigoriev I.V."/>
            <person name="Debuchy R."/>
            <person name="Gladieux P."/>
            <person name="Thoren M.H."/>
            <person name="Johannesson H."/>
        </authorList>
    </citation>
    <scope>NUCLEOTIDE SEQUENCE</scope>
    <source>
        <strain evidence="2">CBS 958.72</strain>
    </source>
</reference>
<dbReference type="EMBL" id="JAULSN010000003">
    <property type="protein sequence ID" value="KAK3376315.1"/>
    <property type="molecule type" value="Genomic_DNA"/>
</dbReference>
<dbReference type="Pfam" id="PF01048">
    <property type="entry name" value="PNP_UDP_1"/>
    <property type="match status" value="1"/>
</dbReference>
<dbReference type="InterPro" id="IPR000845">
    <property type="entry name" value="Nucleoside_phosphorylase_d"/>
</dbReference>
<dbReference type="SUPFAM" id="SSF53167">
    <property type="entry name" value="Purine and uridine phosphorylases"/>
    <property type="match status" value="1"/>
</dbReference>
<dbReference type="InterPro" id="IPR011990">
    <property type="entry name" value="TPR-like_helical_dom_sf"/>
</dbReference>
<dbReference type="AlphaFoldDB" id="A0AAE0KHI5"/>
<dbReference type="PANTHER" id="PTHR46082:SF6">
    <property type="entry name" value="AAA+ ATPASE DOMAIN-CONTAINING PROTEIN-RELATED"/>
    <property type="match status" value="1"/>
</dbReference>
<sequence length="1158" mass="128759">MFARLWSGRSGVVVWSLTAPPHSTTTEQLPRVARCSVFTFPKRPWQKAEAHLALGEDKTRAHTERRKFRATTEQDLMDRSSAKTFLRRPATRRDFEIALICALPLEADAVDALFDHHWGDDDAPYDKAPGDPNAYSTGAIGRHNVVLAHMPAMGKANAAAVAANCRASFPNIKLAVVVGVCGAVPSSPDGDEILLGDVIICEGIVQYDFGRQLPGRFVRKDTLLDSFGKPDPEICALLAKLKGVRSRKTLQDKMASYLAAIQGKPGLDLAADYPGRAHDKLFVAAYNHVGSGTCQECGCNGPLVSRRRLGQDNLQPAIHFGLIASGDTVMKSAEDRDAIAQRENIVGFEMEGAGLWDSFPCVVVIKGVCDYADSHKTKVWQRYAAATAGACMRAFLDYWAPSVPLLPEQHGPWFLVPYPKNDMFTGRTSILEKLQQLFNSSSQSRIALFGLGGIGLVCSPTFLTYSNRYRKTQIALAYSYWLQEKYPEISVFWVHASNTERFRQAYASIAQECHVPGHDDPKIDVLLLVKKWLEGKDCGKWLMVIDNADNTQIFFSQPVKPTIAGESSPDGNLGRYLPECAHGAILVTTRNKQTGLRLTQGKVSIEIGRMDEEESGQLLRTTLNGVDATSAELSTLSSRLECLPLALVQATAFMQENTISAGDYLQLLNKSDQNLVDLLSEEFDTVGRDSGTPRAVAETWILSFEQIQQQNAFAGEILSLMSLFDRQAIPSEFLPRYKQHQRGDPSGRMQLTKALGVLKAFSFVTEDKDHNLDMHRLVQLVTRKWLINKGTMQRFTSQALLAVSQVYPYGNFENRTVCGAYLPHAQAVLGSKDTGSKDEGVARASLLSRVAGFFSYQGRWAEAETLQVQVVEARRKLLGDEHPDTLTSIHNLALTYRDQGRWTEAEILLVQVVEASKKLRGDEHPDILTSIHNLALTYRDQGRWTEAETLLVQVVEASKKLRGDEHPNTLININQLALTYGNQGRWAEAEILQLQVVEARRKLLGDEHPDILTSMHNLALTYRNQGRWAEAETLQVQVVEASKKLRGDEHPNTLININQLALTYGNQGRWAEAEILQLQVVEARRKLLGDEHPDILTSMHNLALTYRNQGRWAEAETLQVQVVEGSKKLLGDEHPNTLTGMHTLAFTWKSQGKFKDAL</sequence>